<sequence length="132" mass="13856">MAYSAYPPRAPHPDPGSGTSRSRSLIGPAEIGRGISTAQAFITSPSYAGTPQQPQQARARYLSSERAPAKVRAKIAKRCRARTRRGPLGEPPGEPGGAGAQFNTRPYGLDEADRALADLAADRFTGAAVLVP</sequence>
<feature type="region of interest" description="Disordered" evidence="1">
    <location>
        <begin position="72"/>
        <end position="105"/>
    </location>
</feature>
<reference evidence="2 3" key="1">
    <citation type="journal article" date="2019" name="Int. J. Syst. Evol. Microbiol.">
        <title>The Global Catalogue of Microorganisms (GCM) 10K type strain sequencing project: providing services to taxonomists for standard genome sequencing and annotation.</title>
        <authorList>
            <consortium name="The Broad Institute Genomics Platform"/>
            <consortium name="The Broad Institute Genome Sequencing Center for Infectious Disease"/>
            <person name="Wu L."/>
            <person name="Ma J."/>
        </authorList>
    </citation>
    <scope>NUCLEOTIDE SEQUENCE [LARGE SCALE GENOMIC DNA]</scope>
    <source>
        <strain evidence="2 3">JCM 6833</strain>
    </source>
</reference>
<protein>
    <submittedName>
        <fullName evidence="2">Uncharacterized protein</fullName>
    </submittedName>
</protein>
<proteinExistence type="predicted"/>
<gene>
    <name evidence="2" type="ORF">GCM10010411_93180</name>
</gene>
<evidence type="ECO:0000256" key="1">
    <source>
        <dbReference type="SAM" id="MobiDB-lite"/>
    </source>
</evidence>
<feature type="compositionally biased region" description="Basic residues" evidence="1">
    <location>
        <begin position="72"/>
        <end position="85"/>
    </location>
</feature>
<accession>A0ABN3QYA9</accession>
<evidence type="ECO:0000313" key="2">
    <source>
        <dbReference type="EMBL" id="GAA2638557.1"/>
    </source>
</evidence>
<feature type="region of interest" description="Disordered" evidence="1">
    <location>
        <begin position="1"/>
        <end position="27"/>
    </location>
</feature>
<keyword evidence="3" id="KW-1185">Reference proteome</keyword>
<dbReference type="EMBL" id="BAAATD010000025">
    <property type="protein sequence ID" value="GAA2638557.1"/>
    <property type="molecule type" value="Genomic_DNA"/>
</dbReference>
<comment type="caution">
    <text evidence="2">The sequence shown here is derived from an EMBL/GenBank/DDBJ whole genome shotgun (WGS) entry which is preliminary data.</text>
</comment>
<dbReference type="Proteomes" id="UP001501509">
    <property type="component" value="Unassembled WGS sequence"/>
</dbReference>
<evidence type="ECO:0000313" key="3">
    <source>
        <dbReference type="Proteomes" id="UP001501509"/>
    </source>
</evidence>
<name>A0ABN3QYA9_9ACTN</name>
<organism evidence="2 3">
    <name type="scientific">Actinomadura fulvescens</name>
    <dbReference type="NCBI Taxonomy" id="46160"/>
    <lineage>
        <taxon>Bacteria</taxon>
        <taxon>Bacillati</taxon>
        <taxon>Actinomycetota</taxon>
        <taxon>Actinomycetes</taxon>
        <taxon>Streptosporangiales</taxon>
        <taxon>Thermomonosporaceae</taxon>
        <taxon>Actinomadura</taxon>
    </lineage>
</organism>